<keyword evidence="2 4" id="KW-0560">Oxidoreductase</keyword>
<comment type="similarity">
    <text evidence="1 4">Belongs to the aldehyde dehydrogenase family.</text>
</comment>
<dbReference type="Proteomes" id="UP000279236">
    <property type="component" value="Unassembled WGS sequence"/>
</dbReference>
<dbReference type="GO" id="GO:0016620">
    <property type="term" value="F:oxidoreductase activity, acting on the aldehyde or oxo group of donors, NAD or NADP as acceptor"/>
    <property type="evidence" value="ECO:0007669"/>
    <property type="project" value="InterPro"/>
</dbReference>
<evidence type="ECO:0000313" key="7">
    <source>
        <dbReference type="Proteomes" id="UP000279236"/>
    </source>
</evidence>
<evidence type="ECO:0000256" key="1">
    <source>
        <dbReference type="ARBA" id="ARBA00009986"/>
    </source>
</evidence>
<evidence type="ECO:0000313" key="6">
    <source>
        <dbReference type="EMBL" id="RSH80023.1"/>
    </source>
</evidence>
<evidence type="ECO:0000256" key="4">
    <source>
        <dbReference type="RuleBase" id="RU003345"/>
    </source>
</evidence>
<dbReference type="PANTHER" id="PTHR11699">
    <property type="entry name" value="ALDEHYDE DEHYDROGENASE-RELATED"/>
    <property type="match status" value="1"/>
</dbReference>
<dbReference type="InterPro" id="IPR015590">
    <property type="entry name" value="Aldehyde_DH_dom"/>
</dbReference>
<evidence type="ECO:0000256" key="3">
    <source>
        <dbReference type="PROSITE-ProRule" id="PRU10007"/>
    </source>
</evidence>
<dbReference type="InterPro" id="IPR016162">
    <property type="entry name" value="Ald_DH_N"/>
</dbReference>
<comment type="caution">
    <text evidence="6">The sequence shown here is derived from an EMBL/GenBank/DDBJ whole genome shotgun (WGS) entry which is preliminary data.</text>
</comment>
<accession>A0A427XMH4</accession>
<feature type="domain" description="Aldehyde dehydrogenase" evidence="5">
    <location>
        <begin position="111"/>
        <end position="570"/>
    </location>
</feature>
<dbReference type="Gene3D" id="3.40.605.10">
    <property type="entry name" value="Aldehyde Dehydrogenase, Chain A, domain 1"/>
    <property type="match status" value="1"/>
</dbReference>
<name>A0A427XMH4_9TREE</name>
<keyword evidence="7" id="KW-1185">Reference proteome</keyword>
<gene>
    <name evidence="6" type="primary">MSC7</name>
    <name evidence="6" type="ORF">EHS24_009694</name>
</gene>
<dbReference type="OrthoDB" id="310895at2759"/>
<organism evidence="6 7">
    <name type="scientific">Apiotrichum porosum</name>
    <dbReference type="NCBI Taxonomy" id="105984"/>
    <lineage>
        <taxon>Eukaryota</taxon>
        <taxon>Fungi</taxon>
        <taxon>Dikarya</taxon>
        <taxon>Basidiomycota</taxon>
        <taxon>Agaricomycotina</taxon>
        <taxon>Tremellomycetes</taxon>
        <taxon>Trichosporonales</taxon>
        <taxon>Trichosporonaceae</taxon>
        <taxon>Apiotrichum</taxon>
    </lineage>
</organism>
<dbReference type="Gene3D" id="3.40.309.10">
    <property type="entry name" value="Aldehyde Dehydrogenase, Chain A, domain 2"/>
    <property type="match status" value="1"/>
</dbReference>
<feature type="active site" evidence="3">
    <location>
        <position position="347"/>
    </location>
</feature>
<dbReference type="EMBL" id="RSCE01000009">
    <property type="protein sequence ID" value="RSH80023.1"/>
    <property type="molecule type" value="Genomic_DNA"/>
</dbReference>
<dbReference type="InterPro" id="IPR016160">
    <property type="entry name" value="Ald_DH_CS_CYS"/>
</dbReference>
<evidence type="ECO:0000256" key="2">
    <source>
        <dbReference type="ARBA" id="ARBA00023002"/>
    </source>
</evidence>
<dbReference type="RefSeq" id="XP_028475132.1">
    <property type="nucleotide sequence ID" value="XM_028624964.1"/>
</dbReference>
<protein>
    <submittedName>
        <fullName evidence="6">Meiotic Sister-Chromatid recombination aldehyde dehydrogenase</fullName>
    </submittedName>
</protein>
<dbReference type="PROSITE" id="PS00687">
    <property type="entry name" value="ALDEHYDE_DEHYDR_GLU"/>
    <property type="match status" value="1"/>
</dbReference>
<dbReference type="GeneID" id="39594237"/>
<dbReference type="InterPro" id="IPR029510">
    <property type="entry name" value="Ald_DH_CS_GLU"/>
</dbReference>
<dbReference type="STRING" id="105984.A0A427XMH4"/>
<dbReference type="AlphaFoldDB" id="A0A427XMH4"/>
<dbReference type="InterPro" id="IPR016161">
    <property type="entry name" value="Ald_DH/histidinol_DH"/>
</dbReference>
<dbReference type="SUPFAM" id="SSF53720">
    <property type="entry name" value="ALDH-like"/>
    <property type="match status" value="1"/>
</dbReference>
<proteinExistence type="inferred from homology"/>
<reference evidence="6 7" key="1">
    <citation type="submission" date="2018-11" db="EMBL/GenBank/DDBJ databases">
        <title>Genome sequence of Apiotrichum porosum DSM 27194.</title>
        <authorList>
            <person name="Aliyu H."/>
            <person name="Gorte O."/>
            <person name="Ochsenreither K."/>
        </authorList>
    </citation>
    <scope>NUCLEOTIDE SEQUENCE [LARGE SCALE GENOMIC DNA]</scope>
    <source>
        <strain evidence="6 7">DSM 27194</strain>
    </source>
</reference>
<dbReference type="PROSITE" id="PS00070">
    <property type="entry name" value="ALDEHYDE_DEHYDR_CYS"/>
    <property type="match status" value="1"/>
</dbReference>
<dbReference type="InterPro" id="IPR016163">
    <property type="entry name" value="Ald_DH_C"/>
</dbReference>
<evidence type="ECO:0000259" key="5">
    <source>
        <dbReference type="Pfam" id="PF00171"/>
    </source>
</evidence>
<dbReference type="Pfam" id="PF00171">
    <property type="entry name" value="Aldedh"/>
    <property type="match status" value="1"/>
</dbReference>
<sequence>MQWECATSALATLLHWRDTVLALTLGQIWTAIYNPPDKSWKVAVLVIAILYKTPQWWAKWCNWRLSRKVVRFNWPVPPEASAQWSGSPISAPDLFAHERDPSLLAGSLAAQHVTCYDPSTGFHLKTMALRSAAGVADQVQAADDAQKGWAKSSFAQRKSVLRSIKAWLLADMDQIVAVACRDTGKTRVDAVFGEVLTTLAKIDWLLKHGEKALSPEKRAITLLLAHKISTVKYEPLGTVLALVSWNYSFHNALSPILAALFAGDSIVVKCSEQVAWSSAWFIGGVRACLRACGWNDDIVQLVVCLPDVAETLTRNPTIKHITFIGSEPVGKKVAAAAAEIMVPTCIELGGKDPAFILESANLDFFASTWMRGAFQSAGQNCIGVELFMVPRKLQQRFLDIMTPRIQALRLGIDVGSLISHTPIPRLEKLIASAKADGARVLVGGSQYHHPDRPQGAYFSPTLIADVRMDMDLAREELFAPVMTVVPYDDVDEALAWLRGSRFGLGGGVYGAGRDECMRVANELQCGMVSLNDFGVFYLNQDMPFGGVKASGHGRFAGPEGVRGLCYPKAVIEDRWFRVIQTSIPKPVDFPLPEGDKPWVFLKGLVFFAYGSGVKRVTGLLDLIRMSL</sequence>